<feature type="domain" description="Laminin EGF-like" evidence="14">
    <location>
        <begin position="1056"/>
        <end position="1115"/>
    </location>
</feature>
<keyword evidence="2" id="KW-0964">Secreted</keyword>
<evidence type="ECO:0000256" key="9">
    <source>
        <dbReference type="ARBA" id="ARBA00023157"/>
    </source>
</evidence>
<keyword evidence="5" id="KW-0677">Repeat</keyword>
<keyword evidence="7" id="KW-0130">Cell adhesion</keyword>
<feature type="disulfide bond" evidence="12">
    <location>
        <begin position="1185"/>
        <end position="1194"/>
    </location>
</feature>
<evidence type="ECO:0000256" key="11">
    <source>
        <dbReference type="ARBA" id="ARBA00023292"/>
    </source>
</evidence>
<dbReference type="Pfam" id="PF24999">
    <property type="entry name" value="LAMB4"/>
    <property type="match status" value="1"/>
</dbReference>
<name>A0AAV7SDC5_PLEWA</name>
<feature type="domain" description="Laminin EGF-like" evidence="14">
    <location>
        <begin position="803"/>
        <end position="850"/>
    </location>
</feature>
<dbReference type="CDD" id="cd00055">
    <property type="entry name" value="EGF_Lam"/>
    <property type="match status" value="12"/>
</dbReference>
<keyword evidence="11 12" id="KW-0424">Laminin EGF-like domain</keyword>
<evidence type="ECO:0000256" key="5">
    <source>
        <dbReference type="ARBA" id="ARBA00022737"/>
    </source>
</evidence>
<feature type="domain" description="Laminin EGF-like" evidence="14">
    <location>
        <begin position="1164"/>
        <end position="1210"/>
    </location>
</feature>
<sequence length="1797" mass="201359">MLYAEDDCDHGPCHPTIGDLLVGRSGQLTASSTCGLNGPENYCILGYLEDEQKCFICDSRYPFNPYTEPNSHLVENIVSPFEPDRKKKWWQSENGLDHVSIRLDLETLFQFSHLILTFKTFRPAAMLVERSRDHGQTWKVFRYFAQDCATAFPNVPMGEASRVEEVVCDSRYSDVEPSTEGEVVLKALDPTFDIENPYSPFIQDLITLTNLRVNFTKLHTLGDTLRRRRQSSPFDKYYYAVYEMVVRGNCFCNGHASRCVSVHYVRGDVFNPPAMVHGRCVCQHNTDGLNCERCRDLYNDIPWKPAEGLQNSVCKKCNCNKHSEKCHFDMNVYQANFGLSGGVCDDCQHNTFGRHCEKCKPFFYHDPLRDISDPYACVPCDCDPEGSLHNGMCQSKTDPALATVAGKCQCKENVEGIRCDRCKAGYFGLSGIDPVGCQYCSCNPWGSVPLSTCDPVTGECLCQRLATGRYCDECLPGYWGLGNSLQACTSCDCDIGGAYSNLCSSYDGQCECLPHMTGRQCKTPASGYFIVSLDYYIYEAEDAQPLYASESIIKTTAAPTTSPELPKCDDYFRQQGIEYKYINGRIILKSVPTDSARERRQVQDFLPPETPVQIVFREPTPGIPITWTGPGYARVLNGAGLRFVVNNIPLPMEFVITLRYEPETSGDWRAKIIVNSTGPSSSERCRHKDSLSGAKYLILPAASRIALLDSQVCMEPGKRYLVDVYFTHLSASDSQPKPHILIDSLGLIAKTESAGDACSKQQFEQYERYRCIEVAPEFPLHPAACEDLVVSISARLHNGALQCRCNRQGSLAGSCGKFGGQCLCKPNVVGPCCNRCVEGGYNFGPDGCTACDCNALGSISSICDQMTGQCSCHSETQGRRCDQCLSGYFGFPSCRPCLCNGNAELCDADTGACFNCKGFTTGDNCERCLDGYYGDPLSGQPCRPCLCPDFPTSDRYFAHSCYQDQRSSEVICNCLQGYSGNQCDECPPGFYENIRQEGERCIPCSCNSNIDVMDPASCDRVTGECLNCLHNTHGPNCQFCRPGYFGSALKQNCKRCTCNSPGINPIECPPDEGEEQCVCDQETGQCPCLPNVIGINCDQCAPGTWNMVRGEGCQFCDCDPNTSESNECNQFTGACPCKSEYGGRNCDQCAENYYGNPKVKCIPCRCSLEGTRRPVCDSESGACNCLVGVIGRRCDKCARGYKQEFPNCALCHLCFDHWDGEITSLSQALQGLIRFTANLDKKRPFPSCDIYFKSLEDKLSAIERILRSPLLSTDQFLKVKEYRDNIRQEVDDIFENVKELQELVNLNSTIEELMKEADRLLRDLERIRQRLKNAEEAKMKVCVDGFNKITMHYDASLDAELKTYETLPILWSSNNIRMNIKQTLSDLTRKEKDNMKKLNMMTFLDVDKLNKKVCGTEDNASCDKSLCGGALCRDYFGGKKCGGPNCGGVVTLSANALKRADKTDLLVNNFTRHLQESEQQIKIIKEMATESKAKALKLNETLMKAMKNMEQEKEKTKDLIQQVKRFLLDEFVPPEDIEKVANQVLAIKLPATPQDLLKLISKIKTFCDDYQQNKKWLEERLEEAKKLSEAAKNAEEAAAALPNVDEIKKNLKKAEDVQTKTTEALEGVNNEVKEITKSVSKAQKKADRVEGNLDDFSKRHAKIQEEITALQEKTMMNRNQARKVNEKAKSAVDRANEADRAMGPVKEKYELLIEKLKRREIPDEILQRVNRIKEEAENVAKEVDGKLQRIEDLEKKIDDLNDTKQDMEDTLMRLERKAIEHRDFIAKRERELTTCGV</sequence>
<dbReference type="FunFam" id="2.60.120.260:FF:000010">
    <property type="entry name" value="Laminin subunit beta 1"/>
    <property type="match status" value="1"/>
</dbReference>
<feature type="disulfide bond" evidence="12">
    <location>
        <begin position="872"/>
        <end position="881"/>
    </location>
</feature>
<feature type="disulfide bond" evidence="12">
    <location>
        <begin position="824"/>
        <end position="833"/>
    </location>
</feature>
<comment type="subcellular location">
    <subcellularLocation>
        <location evidence="1">Secreted</location>
        <location evidence="1">Extracellular space</location>
        <location evidence="1">Extracellular matrix</location>
        <location evidence="1">Basement membrane</location>
    </subcellularLocation>
</comment>
<dbReference type="PANTHER" id="PTHR10574:SF279">
    <property type="entry name" value="LAMININ SUBUNIT BETA 4"/>
    <property type="match status" value="1"/>
</dbReference>
<dbReference type="FunFam" id="2.10.25.10:FF:000188">
    <property type="entry name" value="Laminin subunit gamma 2"/>
    <property type="match status" value="1"/>
</dbReference>
<dbReference type="GO" id="GO:0034446">
    <property type="term" value="P:substrate adhesion-dependent cell spreading"/>
    <property type="evidence" value="ECO:0007669"/>
    <property type="project" value="TreeGrafter"/>
</dbReference>
<dbReference type="PROSITE" id="PS01248">
    <property type="entry name" value="EGF_LAM_1"/>
    <property type="match status" value="4"/>
</dbReference>
<reference evidence="17" key="1">
    <citation type="journal article" date="2022" name="bioRxiv">
        <title>Sequencing and chromosome-scale assembly of the giantPleurodeles waltlgenome.</title>
        <authorList>
            <person name="Brown T."/>
            <person name="Elewa A."/>
            <person name="Iarovenko S."/>
            <person name="Subramanian E."/>
            <person name="Araus A.J."/>
            <person name="Petzold A."/>
            <person name="Susuki M."/>
            <person name="Suzuki K.-i.T."/>
            <person name="Hayashi T."/>
            <person name="Toyoda A."/>
            <person name="Oliveira C."/>
            <person name="Osipova E."/>
            <person name="Leigh N.D."/>
            <person name="Simon A."/>
            <person name="Yun M.H."/>
        </authorList>
    </citation>
    <scope>NUCLEOTIDE SEQUENCE</scope>
    <source>
        <strain evidence="17">20211129_DDA</strain>
        <tissue evidence="17">Liver</tissue>
    </source>
</reference>
<feature type="disulfide bond" evidence="12">
    <location>
        <begin position="410"/>
        <end position="419"/>
    </location>
</feature>
<feature type="disulfide bond" evidence="12">
    <location>
        <begin position="928"/>
        <end position="942"/>
    </location>
</feature>
<feature type="disulfide bond" evidence="12">
    <location>
        <begin position="1166"/>
        <end position="1183"/>
    </location>
</feature>
<dbReference type="GO" id="GO:0009888">
    <property type="term" value="P:tissue development"/>
    <property type="evidence" value="ECO:0007669"/>
    <property type="project" value="TreeGrafter"/>
</dbReference>
<dbReference type="GO" id="GO:0009887">
    <property type="term" value="P:animal organ morphogenesis"/>
    <property type="evidence" value="ECO:0007669"/>
    <property type="project" value="TreeGrafter"/>
</dbReference>
<feature type="domain" description="Laminin EGF-like" evidence="14">
    <location>
        <begin position="317"/>
        <end position="379"/>
    </location>
</feature>
<feature type="domain" description="Laminin EGF-like" evidence="14">
    <location>
        <begin position="380"/>
        <end position="439"/>
    </location>
</feature>
<feature type="disulfide bond" evidence="12">
    <location>
        <begin position="1028"/>
        <end position="1037"/>
    </location>
</feature>
<accession>A0AAV7SDC5</accession>
<keyword evidence="9 12" id="KW-1015">Disulfide bond</keyword>
<evidence type="ECO:0000259" key="15">
    <source>
        <dbReference type="PROSITE" id="PS51116"/>
    </source>
</evidence>
<feature type="disulfide bond" evidence="12">
    <location>
        <begin position="347"/>
        <end position="356"/>
    </location>
</feature>
<dbReference type="PROSITE" id="PS51116">
    <property type="entry name" value="LAMININ_IVB"/>
    <property type="match status" value="1"/>
</dbReference>
<feature type="domain" description="Laminin EGF-like" evidence="14">
    <location>
        <begin position="851"/>
        <end position="896"/>
    </location>
</feature>
<dbReference type="GO" id="GO:0070831">
    <property type="term" value="P:basement membrane assembly"/>
    <property type="evidence" value="ECO:0007669"/>
    <property type="project" value="TreeGrafter"/>
</dbReference>
<dbReference type="Gene3D" id="2.170.300.10">
    <property type="entry name" value="Tie2 ligand-binding domain superfamily"/>
    <property type="match status" value="3"/>
</dbReference>
<evidence type="ECO:0000256" key="2">
    <source>
        <dbReference type="ARBA" id="ARBA00022525"/>
    </source>
</evidence>
<dbReference type="InterPro" id="IPR050440">
    <property type="entry name" value="Laminin/Netrin_ECM"/>
</dbReference>
<dbReference type="FunFam" id="2.10.25.10:FF:000065">
    <property type="entry name" value="Laminin subunit beta 1"/>
    <property type="match status" value="1"/>
</dbReference>
<feature type="domain" description="Laminin EGF-like" evidence="14">
    <location>
        <begin position="1004"/>
        <end position="1055"/>
    </location>
</feature>
<dbReference type="EMBL" id="JANPWB010000008">
    <property type="protein sequence ID" value="KAJ1161375.1"/>
    <property type="molecule type" value="Genomic_DNA"/>
</dbReference>
<dbReference type="GO" id="GO:0043256">
    <property type="term" value="C:laminin complex"/>
    <property type="evidence" value="ECO:0007669"/>
    <property type="project" value="TreeGrafter"/>
</dbReference>
<dbReference type="SMART" id="SM00181">
    <property type="entry name" value="EGF"/>
    <property type="match status" value="7"/>
</dbReference>
<evidence type="ECO:0000256" key="8">
    <source>
        <dbReference type="ARBA" id="ARBA00023054"/>
    </source>
</evidence>
<dbReference type="InterPro" id="IPR013015">
    <property type="entry name" value="Laminin_IV_B"/>
</dbReference>
<keyword evidence="8 13" id="KW-0175">Coiled coil</keyword>
<evidence type="ECO:0000259" key="14">
    <source>
        <dbReference type="PROSITE" id="PS50027"/>
    </source>
</evidence>
<dbReference type="PRINTS" id="PR00011">
    <property type="entry name" value="EGFLAMININ"/>
</dbReference>
<feature type="disulfide bond" evidence="12">
    <location>
        <begin position="474"/>
        <end position="488"/>
    </location>
</feature>
<keyword evidence="18" id="KW-1185">Reference proteome</keyword>
<feature type="coiled-coil region" evidence="13">
    <location>
        <begin position="1567"/>
        <end position="1597"/>
    </location>
</feature>
<keyword evidence="10" id="KW-0325">Glycoprotein</keyword>
<evidence type="ECO:0000256" key="7">
    <source>
        <dbReference type="ARBA" id="ARBA00022889"/>
    </source>
</evidence>
<feature type="disulfide bond" evidence="12">
    <location>
        <begin position="1116"/>
        <end position="1128"/>
    </location>
</feature>
<evidence type="ECO:0000259" key="16">
    <source>
        <dbReference type="PROSITE" id="PS51117"/>
    </source>
</evidence>
<comment type="caution">
    <text evidence="12">Lacks conserved residue(s) required for the propagation of feature annotation.</text>
</comment>
<feature type="disulfide bond" evidence="12">
    <location>
        <begin position="1164"/>
        <end position="1176"/>
    </location>
</feature>
<dbReference type="Gene3D" id="2.10.25.10">
    <property type="entry name" value="Laminin"/>
    <property type="match status" value="8"/>
</dbReference>
<feature type="domain" description="Laminin EGF-like" evidence="14">
    <location>
        <begin position="1116"/>
        <end position="1163"/>
    </location>
</feature>
<dbReference type="FunFam" id="2.10.25.10:FF:000130">
    <property type="entry name" value="Laminin subunit beta 1"/>
    <property type="match status" value="1"/>
</dbReference>
<dbReference type="InterPro" id="IPR056863">
    <property type="entry name" value="LMN_ATRN_NET-like_EGF"/>
</dbReference>
<dbReference type="InterPro" id="IPR002049">
    <property type="entry name" value="LE_dom"/>
</dbReference>
<dbReference type="InterPro" id="IPR008211">
    <property type="entry name" value="Laminin_N"/>
</dbReference>
<dbReference type="Proteomes" id="UP001066276">
    <property type="component" value="Chromosome 4_2"/>
</dbReference>
<evidence type="ECO:0008006" key="19">
    <source>
        <dbReference type="Google" id="ProtNLM"/>
    </source>
</evidence>
<feature type="domain" description="Laminin IV type B" evidence="15">
    <location>
        <begin position="530"/>
        <end position="797"/>
    </location>
</feature>
<comment type="caution">
    <text evidence="17">The sequence shown here is derived from an EMBL/GenBank/DDBJ whole genome shotgun (WGS) entry which is preliminary data.</text>
</comment>
<dbReference type="GO" id="GO:0007411">
    <property type="term" value="P:axon guidance"/>
    <property type="evidence" value="ECO:0007669"/>
    <property type="project" value="TreeGrafter"/>
</dbReference>
<feature type="disulfide bond" evidence="12">
    <location>
        <begin position="853"/>
        <end position="870"/>
    </location>
</feature>
<feature type="coiled-coil region" evidence="13">
    <location>
        <begin position="1625"/>
        <end position="1698"/>
    </location>
</feature>
<proteinExistence type="predicted"/>
<dbReference type="Pfam" id="PF00055">
    <property type="entry name" value="Laminin_N"/>
    <property type="match status" value="1"/>
</dbReference>
<evidence type="ECO:0000313" key="18">
    <source>
        <dbReference type="Proteomes" id="UP001066276"/>
    </source>
</evidence>
<dbReference type="FunFam" id="2.10.25.10:FF:000011">
    <property type="entry name" value="Cadherin EGF LAG seven-pass G-type receptor"/>
    <property type="match status" value="1"/>
</dbReference>
<protein>
    <recommendedName>
        <fullName evidence="19">Laminin subunit beta-4</fullName>
    </recommendedName>
</protein>
<feature type="domain" description="Laminin N-terminal" evidence="16">
    <location>
        <begin position="9"/>
        <end position="249"/>
    </location>
</feature>
<feature type="disulfide bond" evidence="12">
    <location>
        <begin position="282"/>
        <end position="291"/>
    </location>
</feature>
<dbReference type="InterPro" id="IPR056558">
    <property type="entry name" value="LAMB1-4_helical"/>
</dbReference>
<feature type="disulfide bond" evidence="12">
    <location>
        <begin position="462"/>
        <end position="471"/>
    </location>
</feature>
<evidence type="ECO:0000313" key="17">
    <source>
        <dbReference type="EMBL" id="KAJ1161375.1"/>
    </source>
</evidence>
<dbReference type="SMART" id="SM00180">
    <property type="entry name" value="EGF_Lam"/>
    <property type="match status" value="13"/>
</dbReference>
<dbReference type="InterPro" id="IPR000742">
    <property type="entry name" value="EGF"/>
</dbReference>
<feature type="coiled-coil region" evidence="13">
    <location>
        <begin position="1467"/>
        <end position="1526"/>
    </location>
</feature>
<evidence type="ECO:0000256" key="10">
    <source>
        <dbReference type="ARBA" id="ARBA00023180"/>
    </source>
</evidence>
<feature type="disulfide bond" evidence="12">
    <location>
        <begin position="916"/>
        <end position="925"/>
    </location>
</feature>
<dbReference type="Gene3D" id="2.60.120.260">
    <property type="entry name" value="Galactose-binding domain-like"/>
    <property type="match status" value="1"/>
</dbReference>
<dbReference type="Pfam" id="PF23219">
    <property type="entry name" value="LAMB1"/>
    <property type="match status" value="1"/>
</dbReference>
<feature type="coiled-coil region" evidence="13">
    <location>
        <begin position="1283"/>
        <end position="1344"/>
    </location>
</feature>
<feature type="domain" description="Laminin EGF-like" evidence="14">
    <location>
        <begin position="897"/>
        <end position="944"/>
    </location>
</feature>
<feature type="domain" description="Laminin EGF-like" evidence="14">
    <location>
        <begin position="250"/>
        <end position="316"/>
    </location>
</feature>
<feature type="disulfide bond" evidence="12">
    <location>
        <begin position="851"/>
        <end position="863"/>
    </location>
</feature>
<feature type="coiled-coil region" evidence="13">
    <location>
        <begin position="1726"/>
        <end position="1777"/>
    </location>
</feature>
<dbReference type="FunFam" id="2.170.300.10:FF:000004">
    <property type="entry name" value="Laminin subunit beta 1"/>
    <property type="match status" value="1"/>
</dbReference>
<keyword evidence="6" id="KW-0084">Basement membrane</keyword>
<dbReference type="InterPro" id="IPR056860">
    <property type="entry name" value="LAMB4_dom"/>
</dbReference>
<dbReference type="GO" id="GO:0016477">
    <property type="term" value="P:cell migration"/>
    <property type="evidence" value="ECO:0007669"/>
    <property type="project" value="TreeGrafter"/>
</dbReference>
<feature type="disulfide bond" evidence="12">
    <location>
        <begin position="1137"/>
        <end position="1146"/>
    </location>
</feature>
<evidence type="ECO:0000256" key="4">
    <source>
        <dbReference type="ARBA" id="ARBA00022729"/>
    </source>
</evidence>
<dbReference type="PROSITE" id="PS51117">
    <property type="entry name" value="LAMININ_NTER"/>
    <property type="match status" value="1"/>
</dbReference>
<evidence type="ECO:0000256" key="3">
    <source>
        <dbReference type="ARBA" id="ARBA00022530"/>
    </source>
</evidence>
<dbReference type="Pfam" id="PF00053">
    <property type="entry name" value="EGF_laminin"/>
    <property type="match status" value="11"/>
</dbReference>
<feature type="disulfide bond" evidence="12">
    <location>
        <begin position="1118"/>
        <end position="1135"/>
    </location>
</feature>
<organism evidence="17 18">
    <name type="scientific">Pleurodeles waltl</name>
    <name type="common">Iberian ribbed newt</name>
    <dbReference type="NCBI Taxonomy" id="8319"/>
    <lineage>
        <taxon>Eukaryota</taxon>
        <taxon>Metazoa</taxon>
        <taxon>Chordata</taxon>
        <taxon>Craniata</taxon>
        <taxon>Vertebrata</taxon>
        <taxon>Euteleostomi</taxon>
        <taxon>Amphibia</taxon>
        <taxon>Batrachia</taxon>
        <taxon>Caudata</taxon>
        <taxon>Salamandroidea</taxon>
        <taxon>Salamandridae</taxon>
        <taxon>Pleurodelinae</taxon>
        <taxon>Pleurodeles</taxon>
    </lineage>
</organism>
<dbReference type="PROSITE" id="PS50027">
    <property type="entry name" value="EGF_LAM_2"/>
    <property type="match status" value="11"/>
</dbReference>
<evidence type="ECO:0000256" key="6">
    <source>
        <dbReference type="ARBA" id="ARBA00022869"/>
    </source>
</evidence>
<dbReference type="SUPFAM" id="SSF57196">
    <property type="entry name" value="EGF/Laminin"/>
    <property type="match status" value="13"/>
</dbReference>
<feature type="domain" description="Laminin EGF-like" evidence="14">
    <location>
        <begin position="440"/>
        <end position="490"/>
    </location>
</feature>
<keyword evidence="4" id="KW-0732">Signal</keyword>
<dbReference type="FunFam" id="2.10.25.10:FF:000101">
    <property type="entry name" value="Laminin subunit beta 1"/>
    <property type="match status" value="1"/>
</dbReference>
<feature type="disulfide bond" evidence="12">
    <location>
        <begin position="1088"/>
        <end position="1097"/>
    </location>
</feature>
<evidence type="ECO:0000256" key="13">
    <source>
        <dbReference type="SAM" id="Coils"/>
    </source>
</evidence>
<dbReference type="FunFam" id="2.10.25.10:FF:000084">
    <property type="entry name" value="Laminin subunit alpha 3"/>
    <property type="match status" value="1"/>
</dbReference>
<dbReference type="FunFam" id="2.10.25.10:FF:000135">
    <property type="entry name" value="Laminin subunit beta 4"/>
    <property type="match status" value="2"/>
</dbReference>
<feature type="disulfide bond" evidence="12">
    <location>
        <begin position="803"/>
        <end position="815"/>
    </location>
</feature>
<gene>
    <name evidence="17" type="ORF">NDU88_001862</name>
</gene>
<dbReference type="FunFam" id="2.10.25.10:FF:000209">
    <property type="entry name" value="Laminin subunit alpha 5"/>
    <property type="match status" value="1"/>
</dbReference>
<dbReference type="PANTHER" id="PTHR10574">
    <property type="entry name" value="NETRIN/LAMININ-RELATED"/>
    <property type="match status" value="1"/>
</dbReference>
<dbReference type="FunFam" id="2.170.300.10:FF:000001">
    <property type="entry name" value="Laminin subunit beta-1"/>
    <property type="match status" value="1"/>
</dbReference>
<evidence type="ECO:0000256" key="12">
    <source>
        <dbReference type="PROSITE-ProRule" id="PRU00460"/>
    </source>
</evidence>
<dbReference type="SMART" id="SM00136">
    <property type="entry name" value="LamNT"/>
    <property type="match status" value="1"/>
</dbReference>
<feature type="disulfide bond" evidence="12">
    <location>
        <begin position="805"/>
        <end position="822"/>
    </location>
</feature>
<keyword evidence="3" id="KW-0272">Extracellular matrix</keyword>
<dbReference type="FunFam" id="2.10.25.10:FF:000138">
    <property type="entry name" value="Laminin subunit beta 1"/>
    <property type="match status" value="1"/>
</dbReference>
<evidence type="ECO:0000256" key="1">
    <source>
        <dbReference type="ARBA" id="ARBA00004302"/>
    </source>
</evidence>
<dbReference type="Pfam" id="PF24973">
    <property type="entry name" value="EGF_LMN_ATRN"/>
    <property type="match status" value="2"/>
</dbReference>
<dbReference type="Pfam" id="PF21199">
    <property type="entry name" value="LAMININ_IV_B"/>
    <property type="match status" value="1"/>
</dbReference>